<evidence type="ECO:0000256" key="1">
    <source>
        <dbReference type="SAM" id="MobiDB-lite"/>
    </source>
</evidence>
<feature type="region of interest" description="Disordered" evidence="1">
    <location>
        <begin position="166"/>
        <end position="204"/>
    </location>
</feature>
<feature type="compositionally biased region" description="Basic and acidic residues" evidence="1">
    <location>
        <begin position="191"/>
        <end position="204"/>
    </location>
</feature>
<sequence>MSDEKEADPRDVLAGQNLTVLRGEMTQAALAKQMRDRGWKWSQATVWAIEKGERPLRVAEAVDVLHVLKGDSVGGIEWHLLRPSTHSQLGQAGRAAKEAWESVVDAMVDFRNRQLDLAFLYSRARDEDLDLRVGDLALVDSWLAEDALEYAIEEANRRWRKRFAEDEDPTEEIELFKGRESPRWTQNPTPADDKGDDGQRQEEA</sequence>
<keyword evidence="3" id="KW-1185">Reference proteome</keyword>
<dbReference type="EMBL" id="SOZH01000014">
    <property type="protein sequence ID" value="TFF03722.1"/>
    <property type="molecule type" value="Genomic_DNA"/>
</dbReference>
<evidence type="ECO:0000313" key="3">
    <source>
        <dbReference type="Proteomes" id="UP000298003"/>
    </source>
</evidence>
<evidence type="ECO:0000313" key="2">
    <source>
        <dbReference type="EMBL" id="TFF03722.1"/>
    </source>
</evidence>
<comment type="caution">
    <text evidence="2">The sequence shown here is derived from an EMBL/GenBank/DDBJ whole genome shotgun (WGS) entry which is preliminary data.</text>
</comment>
<gene>
    <name evidence="2" type="ORF">E1O70_19430</name>
</gene>
<proteinExistence type="predicted"/>
<dbReference type="Proteomes" id="UP000298003">
    <property type="component" value="Unassembled WGS sequence"/>
</dbReference>
<dbReference type="AlphaFoldDB" id="A0A4Y8QXY8"/>
<dbReference type="RefSeq" id="WP_061269190.1">
    <property type="nucleotide sequence ID" value="NZ_SOZH01000014.1"/>
</dbReference>
<name>A0A4Y8QXY8_9MICO</name>
<organism evidence="2 3">
    <name type="scientific">Cellulosimicrobium funkei</name>
    <dbReference type="NCBI Taxonomy" id="264251"/>
    <lineage>
        <taxon>Bacteria</taxon>
        <taxon>Bacillati</taxon>
        <taxon>Actinomycetota</taxon>
        <taxon>Actinomycetes</taxon>
        <taxon>Micrococcales</taxon>
        <taxon>Promicromonosporaceae</taxon>
        <taxon>Cellulosimicrobium</taxon>
    </lineage>
</organism>
<reference evidence="2 3" key="1">
    <citation type="submission" date="2019-03" db="EMBL/GenBank/DDBJ databases">
        <title>Cellulosimicrobium funkei JCM14302 Assembly.</title>
        <authorList>
            <person name="Dou T."/>
        </authorList>
    </citation>
    <scope>NUCLEOTIDE SEQUENCE [LARGE SCALE GENOMIC DNA]</scope>
    <source>
        <strain evidence="2 3">JCM 14302</strain>
    </source>
</reference>
<protein>
    <submittedName>
        <fullName evidence="2">Uncharacterized protein</fullName>
    </submittedName>
</protein>
<accession>A0A4Y8QXY8</accession>
<dbReference type="GeneID" id="95686658"/>